<dbReference type="Pfam" id="PF01523">
    <property type="entry name" value="PmbA_TldD_1st"/>
    <property type="match status" value="1"/>
</dbReference>
<feature type="domain" description="Metalloprotease TldD/E central" evidence="4">
    <location>
        <begin position="131"/>
        <end position="233"/>
    </location>
</feature>
<name>A0A6B1D7E1_9CHLR</name>
<sequence length="465" mass="49268">MRSACALGGGTRSINVDYLEFAEDVVSRAVERGVEAEAYISVGQNTSVNVDRGEVEKLSQAGSKGLGVRVIRDGKMGYSYTSDFGAGSIEKTIESAVTLAEVADGDAYRSLPAPQPLLEEDLDIFDQAVVDLPIGRKVEMARRIEKAALRFDERVVLTNRCTLMSQYGTVAIANSKGVAGSYDKSFIGGFVMAMAADENDRSMAFGFDFGSRLADFKPTEIGKDAARKAVGMLGGRPVPTQRASVVYSPMAATSILGALSRSLGADAMQRNRSFLEGKIGEAVAADRVSVLDNGRLPGGIATRPFDDEGVPTAATRLIDEGVLQTALHDHYTATRDGTASSTGNANRRGHASMPTLDASNFYFQPGQETPEEVIGGVEQGLYVESVMNTASINPISGDYSISAKGYWIENGELSHPVNEVTIALPMQDLLHNVKAVGNDLTFVPMMGALGSPTIRVDGVMIGGSG</sequence>
<evidence type="ECO:0000313" key="5">
    <source>
        <dbReference type="EMBL" id="MYC95362.1"/>
    </source>
</evidence>
<dbReference type="InterPro" id="IPR045570">
    <property type="entry name" value="Metalloprtase-TldD/E_cen_dom"/>
</dbReference>
<dbReference type="Pfam" id="PF19289">
    <property type="entry name" value="PmbA_TldD_3rd"/>
    <property type="match status" value="1"/>
</dbReference>
<evidence type="ECO:0000256" key="1">
    <source>
        <dbReference type="ARBA" id="ARBA00005836"/>
    </source>
</evidence>
<organism evidence="5">
    <name type="scientific">Caldilineaceae bacterium SB0661_bin_32</name>
    <dbReference type="NCBI Taxonomy" id="2605255"/>
    <lineage>
        <taxon>Bacteria</taxon>
        <taxon>Bacillati</taxon>
        <taxon>Chloroflexota</taxon>
        <taxon>Caldilineae</taxon>
        <taxon>Caldilineales</taxon>
        <taxon>Caldilineaceae</taxon>
    </lineage>
</organism>
<evidence type="ECO:0000259" key="4">
    <source>
        <dbReference type="Pfam" id="PF19290"/>
    </source>
</evidence>
<dbReference type="SUPFAM" id="SSF111283">
    <property type="entry name" value="Putative modulator of DNA gyrase, PmbA/TldD"/>
    <property type="match status" value="1"/>
</dbReference>
<accession>A0A6B1D7E1</accession>
<dbReference type="EMBL" id="VXMH01000053">
    <property type="protein sequence ID" value="MYC95362.1"/>
    <property type="molecule type" value="Genomic_DNA"/>
</dbReference>
<dbReference type="Gene3D" id="3.30.2290.10">
    <property type="entry name" value="PmbA/TldD superfamily"/>
    <property type="match status" value="1"/>
</dbReference>
<gene>
    <name evidence="5" type="ORF">F4X14_10350</name>
</gene>
<comment type="caution">
    <text evidence="5">The sequence shown here is derived from an EMBL/GenBank/DDBJ whole genome shotgun (WGS) entry which is preliminary data.</text>
</comment>
<dbReference type="InterPro" id="IPR035068">
    <property type="entry name" value="TldD/PmbA_N"/>
</dbReference>
<evidence type="ECO:0000259" key="2">
    <source>
        <dbReference type="Pfam" id="PF01523"/>
    </source>
</evidence>
<proteinExistence type="inferred from homology"/>
<reference evidence="5" key="1">
    <citation type="submission" date="2019-09" db="EMBL/GenBank/DDBJ databases">
        <title>Characterisation of the sponge microbiome using genome-centric metagenomics.</title>
        <authorList>
            <person name="Engelberts J.P."/>
            <person name="Robbins S.J."/>
            <person name="De Goeij J.M."/>
            <person name="Aranda M."/>
            <person name="Bell S.C."/>
            <person name="Webster N.S."/>
        </authorList>
    </citation>
    <scope>NUCLEOTIDE SEQUENCE</scope>
    <source>
        <strain evidence="5">SB0661_bin_32</strain>
    </source>
</reference>
<evidence type="ECO:0000259" key="3">
    <source>
        <dbReference type="Pfam" id="PF19289"/>
    </source>
</evidence>
<dbReference type="InterPro" id="IPR047657">
    <property type="entry name" value="PmbA"/>
</dbReference>
<dbReference type="PANTHER" id="PTHR43421">
    <property type="entry name" value="METALLOPROTEASE PMBA"/>
    <property type="match status" value="1"/>
</dbReference>
<dbReference type="Pfam" id="PF19290">
    <property type="entry name" value="PmbA_TldD_2nd"/>
    <property type="match status" value="1"/>
</dbReference>
<feature type="domain" description="Metalloprotease TldD/E C-terminal" evidence="3">
    <location>
        <begin position="240"/>
        <end position="463"/>
    </location>
</feature>
<dbReference type="InterPro" id="IPR002510">
    <property type="entry name" value="Metalloprtase-TldD/E_N"/>
</dbReference>
<protein>
    <submittedName>
        <fullName evidence="5">TldD/PmbA family protein</fullName>
    </submittedName>
</protein>
<dbReference type="AlphaFoldDB" id="A0A6B1D7E1"/>
<feature type="domain" description="Metalloprotease TldD/E N-terminal" evidence="2">
    <location>
        <begin position="36"/>
        <end position="100"/>
    </location>
</feature>
<dbReference type="InterPro" id="IPR036059">
    <property type="entry name" value="TldD/PmbA_sf"/>
</dbReference>
<dbReference type="GO" id="GO:0006508">
    <property type="term" value="P:proteolysis"/>
    <property type="evidence" value="ECO:0007669"/>
    <property type="project" value="InterPro"/>
</dbReference>
<dbReference type="GO" id="GO:0005829">
    <property type="term" value="C:cytosol"/>
    <property type="evidence" value="ECO:0007669"/>
    <property type="project" value="TreeGrafter"/>
</dbReference>
<dbReference type="InterPro" id="IPR045569">
    <property type="entry name" value="Metalloprtase-TldD/E_C"/>
</dbReference>
<dbReference type="PANTHER" id="PTHR43421:SF1">
    <property type="entry name" value="METALLOPROTEASE PMBA"/>
    <property type="match status" value="1"/>
</dbReference>
<comment type="similarity">
    <text evidence="1">Belongs to the peptidase U62 family.</text>
</comment>
<dbReference type="GO" id="GO:0008237">
    <property type="term" value="F:metallopeptidase activity"/>
    <property type="evidence" value="ECO:0007669"/>
    <property type="project" value="InterPro"/>
</dbReference>